<evidence type="ECO:0000259" key="2">
    <source>
        <dbReference type="PROSITE" id="PS51186"/>
    </source>
</evidence>
<feature type="domain" description="N-acetyltransferase" evidence="2">
    <location>
        <begin position="20"/>
        <end position="164"/>
    </location>
</feature>
<keyword evidence="1" id="KW-0808">Transferase</keyword>
<dbReference type="InterPro" id="IPR016181">
    <property type="entry name" value="Acyl_CoA_acyltransferase"/>
</dbReference>
<dbReference type="Gene3D" id="3.40.630.30">
    <property type="match status" value="1"/>
</dbReference>
<keyword evidence="4" id="KW-1185">Reference proteome</keyword>
<comment type="caution">
    <text evidence="3">The sequence shown here is derived from an EMBL/GenBank/DDBJ whole genome shotgun (WGS) entry which is preliminary data.</text>
</comment>
<sequence>MPNVQTEVTVSSLATPADALAFRNINEAWISRLFSLTEEDQRVLGDPQGRILAHGGDVLLARLGDGEVVGCVALLSLGGSIFEMAKMGVVPEAQGAGIGRRLVDAAIARAAELGGTRLFLGTNSRLQPAIHLYEAAGFERITRDELPVADYYARADVLMRRSLV</sequence>
<protein>
    <recommendedName>
        <fullName evidence="2">N-acetyltransferase domain-containing protein</fullName>
    </recommendedName>
</protein>
<dbReference type="Pfam" id="PF00583">
    <property type="entry name" value="Acetyltransf_1"/>
    <property type="match status" value="1"/>
</dbReference>
<dbReference type="PANTHER" id="PTHR13947:SF37">
    <property type="entry name" value="LD18367P"/>
    <property type="match status" value="1"/>
</dbReference>
<organism evidence="3 4">
    <name type="scientific">Ideonella azotifigens</name>
    <dbReference type="NCBI Taxonomy" id="513160"/>
    <lineage>
        <taxon>Bacteria</taxon>
        <taxon>Pseudomonadati</taxon>
        <taxon>Pseudomonadota</taxon>
        <taxon>Betaproteobacteria</taxon>
        <taxon>Burkholderiales</taxon>
        <taxon>Sphaerotilaceae</taxon>
        <taxon>Ideonella</taxon>
    </lineage>
</organism>
<dbReference type="CDD" id="cd04301">
    <property type="entry name" value="NAT_SF"/>
    <property type="match status" value="1"/>
</dbReference>
<dbReference type="PROSITE" id="PS51186">
    <property type="entry name" value="GNAT"/>
    <property type="match status" value="1"/>
</dbReference>
<gene>
    <name evidence="3" type="ORF">GCM10009107_11940</name>
</gene>
<dbReference type="RefSeq" id="WP_141286581.1">
    <property type="nucleotide sequence ID" value="NZ_BAAAEW010000006.1"/>
</dbReference>
<evidence type="ECO:0000256" key="1">
    <source>
        <dbReference type="ARBA" id="ARBA00022679"/>
    </source>
</evidence>
<proteinExistence type="predicted"/>
<accession>A0ABN1JRX1</accession>
<evidence type="ECO:0000313" key="3">
    <source>
        <dbReference type="EMBL" id="GAA0745499.1"/>
    </source>
</evidence>
<name>A0ABN1JRX1_9BURK</name>
<dbReference type="Proteomes" id="UP001500279">
    <property type="component" value="Unassembled WGS sequence"/>
</dbReference>
<evidence type="ECO:0000313" key="4">
    <source>
        <dbReference type="Proteomes" id="UP001500279"/>
    </source>
</evidence>
<dbReference type="EMBL" id="BAAAEW010000006">
    <property type="protein sequence ID" value="GAA0745499.1"/>
    <property type="molecule type" value="Genomic_DNA"/>
</dbReference>
<dbReference type="InterPro" id="IPR050769">
    <property type="entry name" value="NAT_camello-type"/>
</dbReference>
<reference evidence="3 4" key="1">
    <citation type="journal article" date="2019" name="Int. J. Syst. Evol. Microbiol.">
        <title>The Global Catalogue of Microorganisms (GCM) 10K type strain sequencing project: providing services to taxonomists for standard genome sequencing and annotation.</title>
        <authorList>
            <consortium name="The Broad Institute Genomics Platform"/>
            <consortium name="The Broad Institute Genome Sequencing Center for Infectious Disease"/>
            <person name="Wu L."/>
            <person name="Ma J."/>
        </authorList>
    </citation>
    <scope>NUCLEOTIDE SEQUENCE [LARGE SCALE GENOMIC DNA]</scope>
    <source>
        <strain evidence="3 4">JCM 15503</strain>
    </source>
</reference>
<dbReference type="InterPro" id="IPR000182">
    <property type="entry name" value="GNAT_dom"/>
</dbReference>
<dbReference type="SUPFAM" id="SSF55729">
    <property type="entry name" value="Acyl-CoA N-acyltransferases (Nat)"/>
    <property type="match status" value="1"/>
</dbReference>
<dbReference type="PANTHER" id="PTHR13947">
    <property type="entry name" value="GNAT FAMILY N-ACETYLTRANSFERASE"/>
    <property type="match status" value="1"/>
</dbReference>